<comment type="caution">
    <text evidence="9">The sequence shown here is derived from an EMBL/GenBank/DDBJ whole genome shotgun (WGS) entry which is preliminary data.</text>
</comment>
<feature type="domain" description="CusB-like beta-barrel" evidence="6">
    <location>
        <begin position="243"/>
        <end position="317"/>
    </location>
</feature>
<dbReference type="GO" id="GO:0016020">
    <property type="term" value="C:membrane"/>
    <property type="evidence" value="ECO:0007669"/>
    <property type="project" value="InterPro"/>
</dbReference>
<evidence type="ECO:0000259" key="7">
    <source>
        <dbReference type="Pfam" id="PF25973"/>
    </source>
</evidence>
<dbReference type="PANTHER" id="PTHR30097">
    <property type="entry name" value="CATION EFFLUX SYSTEM PROTEIN CUSB"/>
    <property type="match status" value="1"/>
</dbReference>
<accession>A0A840I509</accession>
<proteinExistence type="inferred from homology"/>
<dbReference type="Gene3D" id="2.40.50.100">
    <property type="match status" value="1"/>
</dbReference>
<evidence type="ECO:0000256" key="1">
    <source>
        <dbReference type="ARBA" id="ARBA00009477"/>
    </source>
</evidence>
<sequence>MTRLSMATATAALLVLVACGSERQPTNAGAEEPHEGEHEERAGFVALTPDALADLGIEIAVAEESVVGDTADLPAEIRFAADRLAMIVPRVGGVVHAIDATEGDIVDAGDVLAVLDSGRLASLVSAYKEGEAQERYAQATYERKRRLLDQGVTSEAEFAEARQAAAGAAARREAAETALHAAGVDHDRIEALASSPDGAAGRYRLTAPIAGRVIERHLALGQSVQAGEDGGSPAFVVADDAVVWADVQIYAVDLDRIRESQPVRLSDRSGTIVAEGEVAFVTPQLTEGTRTATARVVLPNENGRLRPGQYVRASIEAGSGATAVTVPSEAVVRVEGEDVVFVPEGDGYLAKPVRTGRTAGGRVVIEDGLASGDSFVASGAFTLKAELEKDAFGGGHAH</sequence>
<dbReference type="GO" id="GO:0022857">
    <property type="term" value="F:transmembrane transporter activity"/>
    <property type="evidence" value="ECO:0007669"/>
    <property type="project" value="InterPro"/>
</dbReference>
<keyword evidence="4" id="KW-0105">Cadmium resistance</keyword>
<dbReference type="Gene3D" id="2.40.420.20">
    <property type="match status" value="1"/>
</dbReference>
<dbReference type="PANTHER" id="PTHR30097:SF4">
    <property type="entry name" value="SLR6042 PROTEIN"/>
    <property type="match status" value="1"/>
</dbReference>
<dbReference type="FunFam" id="2.40.420.20:FF:000006">
    <property type="entry name" value="RND family efflux transporter MFP subunit"/>
    <property type="match status" value="1"/>
</dbReference>
<dbReference type="Pfam" id="PF25973">
    <property type="entry name" value="BSH_CzcB"/>
    <property type="match status" value="1"/>
</dbReference>
<dbReference type="Pfam" id="PF25975">
    <property type="entry name" value="CzcB_C"/>
    <property type="match status" value="1"/>
</dbReference>
<name>A0A840I509_9PROT</name>
<evidence type="ECO:0000313" key="10">
    <source>
        <dbReference type="Proteomes" id="UP000563524"/>
    </source>
</evidence>
<dbReference type="PROSITE" id="PS51257">
    <property type="entry name" value="PROKAR_LIPOPROTEIN"/>
    <property type="match status" value="1"/>
</dbReference>
<evidence type="ECO:0000313" key="9">
    <source>
        <dbReference type="EMBL" id="MBB4659110.1"/>
    </source>
</evidence>
<comment type="function">
    <text evidence="5">CzcA and CzcB together would act in zinc efflux nearly as effectively as the complete czc efflux system (CzcABC). The CzcB protein is thought to funnel zinc cations to the CzcA transport protein.</text>
</comment>
<dbReference type="GO" id="GO:0046686">
    <property type="term" value="P:response to cadmium ion"/>
    <property type="evidence" value="ECO:0007669"/>
    <property type="project" value="UniProtKB-KW"/>
</dbReference>
<dbReference type="InterPro" id="IPR051909">
    <property type="entry name" value="MFP_Cation_Efflux"/>
</dbReference>
<protein>
    <submittedName>
        <fullName evidence="9">Cobalt-zinc-cadmium efflux system membrane fusion protein</fullName>
    </submittedName>
</protein>
<keyword evidence="10" id="KW-1185">Reference proteome</keyword>
<keyword evidence="2" id="KW-0813">Transport</keyword>
<dbReference type="AlphaFoldDB" id="A0A840I509"/>
<feature type="domain" description="CzcB-like C-terminal circularly permuted SH3-like" evidence="8">
    <location>
        <begin position="324"/>
        <end position="384"/>
    </location>
</feature>
<evidence type="ECO:0000259" key="6">
    <source>
        <dbReference type="Pfam" id="PF25954"/>
    </source>
</evidence>
<evidence type="ECO:0000256" key="3">
    <source>
        <dbReference type="ARBA" id="ARBA00022833"/>
    </source>
</evidence>
<evidence type="ECO:0000256" key="5">
    <source>
        <dbReference type="ARBA" id="ARBA00058766"/>
    </source>
</evidence>
<keyword evidence="3" id="KW-0862">Zinc</keyword>
<comment type="similarity">
    <text evidence="1">Belongs to the membrane fusion protein (MFP) (TC 8.A.1) family.</text>
</comment>
<dbReference type="InterPro" id="IPR006143">
    <property type="entry name" value="RND_pump_MFP"/>
</dbReference>
<dbReference type="GO" id="GO:0060003">
    <property type="term" value="P:copper ion export"/>
    <property type="evidence" value="ECO:0007669"/>
    <property type="project" value="TreeGrafter"/>
</dbReference>
<dbReference type="Gene3D" id="1.10.287.470">
    <property type="entry name" value="Helix hairpin bin"/>
    <property type="match status" value="1"/>
</dbReference>
<dbReference type="Gene3D" id="2.40.30.170">
    <property type="match status" value="1"/>
</dbReference>
<dbReference type="Pfam" id="PF25954">
    <property type="entry name" value="Beta-barrel_RND_2"/>
    <property type="match status" value="1"/>
</dbReference>
<evidence type="ECO:0000256" key="4">
    <source>
        <dbReference type="ARBA" id="ARBA00043263"/>
    </source>
</evidence>
<dbReference type="Proteomes" id="UP000563524">
    <property type="component" value="Unassembled WGS sequence"/>
</dbReference>
<feature type="domain" description="CzcB-like barrel-sandwich hybrid" evidence="7">
    <location>
        <begin position="83"/>
        <end position="228"/>
    </location>
</feature>
<evidence type="ECO:0000259" key="8">
    <source>
        <dbReference type="Pfam" id="PF25975"/>
    </source>
</evidence>
<reference evidence="9 10" key="1">
    <citation type="submission" date="2020-08" db="EMBL/GenBank/DDBJ databases">
        <title>Genomic Encyclopedia of Type Strains, Phase IV (KMG-IV): sequencing the most valuable type-strain genomes for metagenomic binning, comparative biology and taxonomic classification.</title>
        <authorList>
            <person name="Goeker M."/>
        </authorList>
    </citation>
    <scope>NUCLEOTIDE SEQUENCE [LARGE SCALE GENOMIC DNA]</scope>
    <source>
        <strain evidence="9 10">DSM 102850</strain>
    </source>
</reference>
<organism evidence="9 10">
    <name type="scientific">Parvularcula dongshanensis</name>
    <dbReference type="NCBI Taxonomy" id="1173995"/>
    <lineage>
        <taxon>Bacteria</taxon>
        <taxon>Pseudomonadati</taxon>
        <taxon>Pseudomonadota</taxon>
        <taxon>Alphaproteobacteria</taxon>
        <taxon>Parvularculales</taxon>
        <taxon>Parvularculaceae</taxon>
        <taxon>Parvularcula</taxon>
    </lineage>
</organism>
<gene>
    <name evidence="9" type="ORF">GGQ59_001635</name>
</gene>
<dbReference type="InterPro" id="IPR058792">
    <property type="entry name" value="Beta-barrel_RND_2"/>
</dbReference>
<dbReference type="GO" id="GO:0046914">
    <property type="term" value="F:transition metal ion binding"/>
    <property type="evidence" value="ECO:0007669"/>
    <property type="project" value="TreeGrafter"/>
</dbReference>
<dbReference type="NCBIfam" id="TIGR01730">
    <property type="entry name" value="RND_mfp"/>
    <property type="match status" value="1"/>
</dbReference>
<dbReference type="GO" id="GO:0030288">
    <property type="term" value="C:outer membrane-bounded periplasmic space"/>
    <property type="evidence" value="ECO:0007669"/>
    <property type="project" value="TreeGrafter"/>
</dbReference>
<dbReference type="FunFam" id="2.40.30.170:FF:000010">
    <property type="entry name" value="Efflux RND transporter periplasmic adaptor subunit"/>
    <property type="match status" value="1"/>
</dbReference>
<dbReference type="InterPro" id="IPR058649">
    <property type="entry name" value="CzcB_C"/>
</dbReference>
<evidence type="ECO:0000256" key="2">
    <source>
        <dbReference type="ARBA" id="ARBA00022448"/>
    </source>
</evidence>
<dbReference type="SUPFAM" id="SSF111369">
    <property type="entry name" value="HlyD-like secretion proteins"/>
    <property type="match status" value="1"/>
</dbReference>
<dbReference type="InterPro" id="IPR058647">
    <property type="entry name" value="BSH_CzcB-like"/>
</dbReference>
<dbReference type="RefSeq" id="WP_183817390.1">
    <property type="nucleotide sequence ID" value="NZ_JACHOB010000003.1"/>
</dbReference>
<dbReference type="EMBL" id="JACHOB010000003">
    <property type="protein sequence ID" value="MBB4659110.1"/>
    <property type="molecule type" value="Genomic_DNA"/>
</dbReference>
<dbReference type="GO" id="GO:0015679">
    <property type="term" value="P:plasma membrane copper ion transport"/>
    <property type="evidence" value="ECO:0007669"/>
    <property type="project" value="TreeGrafter"/>
</dbReference>